<name>A0A5D3KGG1_9BRAD</name>
<dbReference type="Proteomes" id="UP000324758">
    <property type="component" value="Unassembled WGS sequence"/>
</dbReference>
<feature type="region of interest" description="Disordered" evidence="1">
    <location>
        <begin position="40"/>
        <end position="75"/>
    </location>
</feature>
<protein>
    <submittedName>
        <fullName evidence="2">Uncharacterized protein</fullName>
    </submittedName>
</protein>
<dbReference type="RefSeq" id="WP_148774688.1">
    <property type="nucleotide sequence ID" value="NZ_VSSS01000037.1"/>
</dbReference>
<keyword evidence="3" id="KW-1185">Reference proteome</keyword>
<accession>A0A5D3KGG1</accession>
<evidence type="ECO:0000313" key="3">
    <source>
        <dbReference type="Proteomes" id="UP000324758"/>
    </source>
</evidence>
<organism evidence="2 3">
    <name type="scientific">Bradyrhizobium rifense</name>
    <dbReference type="NCBI Taxonomy" id="515499"/>
    <lineage>
        <taxon>Bacteria</taxon>
        <taxon>Pseudomonadati</taxon>
        <taxon>Pseudomonadota</taxon>
        <taxon>Alphaproteobacteria</taxon>
        <taxon>Hyphomicrobiales</taxon>
        <taxon>Nitrobacteraceae</taxon>
        <taxon>Bradyrhizobium</taxon>
    </lineage>
</organism>
<comment type="caution">
    <text evidence="2">The sequence shown here is derived from an EMBL/GenBank/DDBJ whole genome shotgun (WGS) entry which is preliminary data.</text>
</comment>
<reference evidence="2 3" key="1">
    <citation type="submission" date="2019-08" db="EMBL/GenBank/DDBJ databases">
        <title>Bradyrhizobium hipponensis sp. nov., a rhizobium isolated from a Lupinus angustifolius root nodule in Tunisia.</title>
        <authorList>
            <person name="Off K."/>
            <person name="Rejili M."/>
            <person name="Mars M."/>
            <person name="Brachmann A."/>
            <person name="Marin M."/>
        </authorList>
    </citation>
    <scope>NUCLEOTIDE SEQUENCE [LARGE SCALE GENOMIC DNA]</scope>
    <source>
        <strain evidence="2 3">CTAW71</strain>
    </source>
</reference>
<gene>
    <name evidence="2" type="ORF">FXB40_24135</name>
</gene>
<evidence type="ECO:0000256" key="1">
    <source>
        <dbReference type="SAM" id="MobiDB-lite"/>
    </source>
</evidence>
<feature type="compositionally biased region" description="Basic and acidic residues" evidence="1">
    <location>
        <begin position="53"/>
        <end position="64"/>
    </location>
</feature>
<sequence>MKAKTPDDFYSFLDGLTNQTIAFSNEGIENYDALRPSRRHAFLAGAPSSGQSREQDQNTDDVGHGSHLGQARLKI</sequence>
<dbReference type="EMBL" id="VSSS01000037">
    <property type="protein sequence ID" value="TYL92548.1"/>
    <property type="molecule type" value="Genomic_DNA"/>
</dbReference>
<evidence type="ECO:0000313" key="2">
    <source>
        <dbReference type="EMBL" id="TYL92548.1"/>
    </source>
</evidence>
<proteinExistence type="predicted"/>
<dbReference type="AlphaFoldDB" id="A0A5D3KGG1"/>